<dbReference type="AlphaFoldDB" id="A0A382M2U8"/>
<evidence type="ECO:0000313" key="1">
    <source>
        <dbReference type="EMBL" id="SVC43196.1"/>
    </source>
</evidence>
<gene>
    <name evidence="1" type="ORF">METZ01_LOCUS296050</name>
</gene>
<feature type="non-terminal residue" evidence="1">
    <location>
        <position position="1"/>
    </location>
</feature>
<name>A0A382M2U8_9ZZZZ</name>
<reference evidence="1" key="1">
    <citation type="submission" date="2018-05" db="EMBL/GenBank/DDBJ databases">
        <authorList>
            <person name="Lanie J.A."/>
            <person name="Ng W.-L."/>
            <person name="Kazmierczak K.M."/>
            <person name="Andrzejewski T.M."/>
            <person name="Davidsen T.M."/>
            <person name="Wayne K.J."/>
            <person name="Tettelin H."/>
            <person name="Glass J.I."/>
            <person name="Rusch D."/>
            <person name="Podicherti R."/>
            <person name="Tsui H.-C.T."/>
            <person name="Winkler M.E."/>
        </authorList>
    </citation>
    <scope>NUCLEOTIDE SEQUENCE</scope>
</reference>
<protein>
    <submittedName>
        <fullName evidence="1">Uncharacterized protein</fullName>
    </submittedName>
</protein>
<organism evidence="1">
    <name type="scientific">marine metagenome</name>
    <dbReference type="NCBI Taxonomy" id="408172"/>
    <lineage>
        <taxon>unclassified sequences</taxon>
        <taxon>metagenomes</taxon>
        <taxon>ecological metagenomes</taxon>
    </lineage>
</organism>
<dbReference type="EMBL" id="UINC01090877">
    <property type="protein sequence ID" value="SVC43196.1"/>
    <property type="molecule type" value="Genomic_DNA"/>
</dbReference>
<sequence>PPLATHFMSYLLDRSKKIMVYPCPIPTQFST</sequence>
<proteinExistence type="predicted"/>
<feature type="non-terminal residue" evidence="1">
    <location>
        <position position="31"/>
    </location>
</feature>
<accession>A0A382M2U8</accession>